<protein>
    <recommendedName>
        <fullName evidence="4">ATP-cone domain-containing protein</fullName>
    </recommendedName>
</protein>
<evidence type="ECO:0000256" key="3">
    <source>
        <dbReference type="PROSITE-ProRule" id="PRU00492"/>
    </source>
</evidence>
<evidence type="ECO:0000313" key="5">
    <source>
        <dbReference type="EMBL" id="PIS20699.1"/>
    </source>
</evidence>
<evidence type="ECO:0000256" key="2">
    <source>
        <dbReference type="ARBA" id="ARBA00022840"/>
    </source>
</evidence>
<name>A0A2H0X940_UNCKA</name>
<gene>
    <name evidence="5" type="ORF">COT52_02370</name>
</gene>
<evidence type="ECO:0000256" key="1">
    <source>
        <dbReference type="ARBA" id="ARBA00022741"/>
    </source>
</evidence>
<dbReference type="AlphaFoldDB" id="A0A2H0X940"/>
<evidence type="ECO:0000259" key="4">
    <source>
        <dbReference type="PROSITE" id="PS51161"/>
    </source>
</evidence>
<dbReference type="Proteomes" id="UP000231414">
    <property type="component" value="Unassembled WGS sequence"/>
</dbReference>
<evidence type="ECO:0000313" key="6">
    <source>
        <dbReference type="Proteomes" id="UP000231414"/>
    </source>
</evidence>
<reference evidence="6" key="1">
    <citation type="submission" date="2017-09" db="EMBL/GenBank/DDBJ databases">
        <title>Depth-based differentiation of microbial function through sediment-hosted aquifers and enrichment of novel symbionts in the deep terrestrial subsurface.</title>
        <authorList>
            <person name="Probst A.J."/>
            <person name="Ladd B."/>
            <person name="Jarett J.K."/>
            <person name="Geller-Mcgrath D.E."/>
            <person name="Sieber C.M.K."/>
            <person name="Emerson J.B."/>
            <person name="Anantharaman K."/>
            <person name="Thomas B.C."/>
            <person name="Malmstrom R."/>
            <person name="Stieglmeier M."/>
            <person name="Klingl A."/>
            <person name="Woyke T."/>
            <person name="Ryan C.M."/>
            <person name="Banfield J.F."/>
        </authorList>
    </citation>
    <scope>NUCLEOTIDE SEQUENCE [LARGE SCALE GENOMIC DNA]</scope>
</reference>
<dbReference type="EMBL" id="PEYW01000035">
    <property type="protein sequence ID" value="PIS20699.1"/>
    <property type="molecule type" value="Genomic_DNA"/>
</dbReference>
<dbReference type="GO" id="GO:0005524">
    <property type="term" value="F:ATP binding"/>
    <property type="evidence" value="ECO:0007669"/>
    <property type="project" value="UniProtKB-UniRule"/>
</dbReference>
<feature type="domain" description="ATP-cone" evidence="4">
    <location>
        <begin position="19"/>
        <end position="103"/>
    </location>
</feature>
<dbReference type="InterPro" id="IPR005144">
    <property type="entry name" value="ATP-cone_dom"/>
</dbReference>
<organism evidence="5 6">
    <name type="scientific">candidate division WWE3 bacterium CG08_land_8_20_14_0_20_43_13</name>
    <dbReference type="NCBI Taxonomy" id="1975087"/>
    <lineage>
        <taxon>Bacteria</taxon>
        <taxon>Katanobacteria</taxon>
    </lineage>
</organism>
<proteinExistence type="predicted"/>
<keyword evidence="1 3" id="KW-0547">Nucleotide-binding</keyword>
<dbReference type="PROSITE" id="PS51161">
    <property type="entry name" value="ATP_CONE"/>
    <property type="match status" value="1"/>
</dbReference>
<comment type="caution">
    <text evidence="5">The sequence shown here is derived from an EMBL/GenBank/DDBJ whole genome shotgun (WGS) entry which is preliminary data.</text>
</comment>
<accession>A0A2H0X940</accession>
<dbReference type="Pfam" id="PF03477">
    <property type="entry name" value="ATP-cone"/>
    <property type="match status" value="1"/>
</dbReference>
<sequence length="103" mass="11965">MRYSIYIEYSNLIPYKHMAQVIKRNGSMEAFDKSKISMGLTHAGLLVSDANNIADQVEQWLPEVLEDDKVDSFVIRDRLVELLEEMDPQAAQRFLEYKKQNPS</sequence>
<keyword evidence="2 3" id="KW-0067">ATP-binding</keyword>